<dbReference type="EMBL" id="KB525358">
    <property type="protein sequence ID" value="EMP36440.1"/>
    <property type="molecule type" value="Genomic_DNA"/>
</dbReference>
<keyword evidence="3" id="KW-1185">Reference proteome</keyword>
<feature type="compositionally biased region" description="Polar residues" evidence="1">
    <location>
        <begin position="154"/>
        <end position="170"/>
    </location>
</feature>
<sequence>MPEALEAAQDLICLTALSSLQRREKSLVTVLPLIPSRDKPAMMARHSWHSPPRWRSHTGPPILGTVCWHHGAPLLHGLPPQRRNSTVLIGQGAEGPGPGVTASPIWCRGQPRGNPQCSGLFGCPRLTIRARDRARDRGTGTISGSDIPAFATEPTGQFSDDFPSGTQNAQPPEGIRTHYSETSGQRRSGSTGSTNGAFSNPSTYGRFLVSE</sequence>
<proteinExistence type="predicted"/>
<reference evidence="3" key="1">
    <citation type="journal article" date="2013" name="Nat. Genet.">
        <title>The draft genomes of soft-shell turtle and green sea turtle yield insights into the development and evolution of the turtle-specific body plan.</title>
        <authorList>
            <person name="Wang Z."/>
            <person name="Pascual-Anaya J."/>
            <person name="Zadissa A."/>
            <person name="Li W."/>
            <person name="Niimura Y."/>
            <person name="Huang Z."/>
            <person name="Li C."/>
            <person name="White S."/>
            <person name="Xiong Z."/>
            <person name="Fang D."/>
            <person name="Wang B."/>
            <person name="Ming Y."/>
            <person name="Chen Y."/>
            <person name="Zheng Y."/>
            <person name="Kuraku S."/>
            <person name="Pignatelli M."/>
            <person name="Herrero J."/>
            <person name="Beal K."/>
            <person name="Nozawa M."/>
            <person name="Li Q."/>
            <person name="Wang J."/>
            <person name="Zhang H."/>
            <person name="Yu L."/>
            <person name="Shigenobu S."/>
            <person name="Wang J."/>
            <person name="Liu J."/>
            <person name="Flicek P."/>
            <person name="Searle S."/>
            <person name="Wang J."/>
            <person name="Kuratani S."/>
            <person name="Yin Y."/>
            <person name="Aken B."/>
            <person name="Zhang G."/>
            <person name="Irie N."/>
        </authorList>
    </citation>
    <scope>NUCLEOTIDE SEQUENCE [LARGE SCALE GENOMIC DNA]</scope>
</reference>
<gene>
    <name evidence="2" type="ORF">UY3_06422</name>
</gene>
<evidence type="ECO:0000313" key="2">
    <source>
        <dbReference type="EMBL" id="EMP36440.1"/>
    </source>
</evidence>
<accession>M7BL39</accession>
<dbReference type="Proteomes" id="UP000031443">
    <property type="component" value="Unassembled WGS sequence"/>
</dbReference>
<name>M7BL39_CHEMY</name>
<protein>
    <submittedName>
        <fullName evidence="2">Uncharacterized protein</fullName>
    </submittedName>
</protein>
<evidence type="ECO:0000313" key="3">
    <source>
        <dbReference type="Proteomes" id="UP000031443"/>
    </source>
</evidence>
<dbReference type="AlphaFoldDB" id="M7BL39"/>
<feature type="compositionally biased region" description="Low complexity" evidence="1">
    <location>
        <begin position="180"/>
        <end position="194"/>
    </location>
</feature>
<evidence type="ECO:0000256" key="1">
    <source>
        <dbReference type="SAM" id="MobiDB-lite"/>
    </source>
</evidence>
<organism evidence="2 3">
    <name type="scientific">Chelonia mydas</name>
    <name type="common">Green sea-turtle</name>
    <name type="synonym">Chelonia agassizi</name>
    <dbReference type="NCBI Taxonomy" id="8469"/>
    <lineage>
        <taxon>Eukaryota</taxon>
        <taxon>Metazoa</taxon>
        <taxon>Chordata</taxon>
        <taxon>Craniata</taxon>
        <taxon>Vertebrata</taxon>
        <taxon>Euteleostomi</taxon>
        <taxon>Archelosauria</taxon>
        <taxon>Testudinata</taxon>
        <taxon>Testudines</taxon>
        <taxon>Cryptodira</taxon>
        <taxon>Durocryptodira</taxon>
        <taxon>Americhelydia</taxon>
        <taxon>Chelonioidea</taxon>
        <taxon>Cheloniidae</taxon>
        <taxon>Chelonia</taxon>
    </lineage>
</organism>
<feature type="region of interest" description="Disordered" evidence="1">
    <location>
        <begin position="135"/>
        <end position="211"/>
    </location>
</feature>